<dbReference type="Proteomes" id="UP000250321">
    <property type="component" value="Unassembled WGS sequence"/>
</dbReference>
<comment type="caution">
    <text evidence="3">The sequence shown here is derived from an EMBL/GenBank/DDBJ whole genome shotgun (WGS) entry which is preliminary data.</text>
</comment>
<dbReference type="GO" id="GO:0005886">
    <property type="term" value="C:plasma membrane"/>
    <property type="evidence" value="ECO:0007669"/>
    <property type="project" value="TreeGrafter"/>
</dbReference>
<dbReference type="GO" id="GO:0005524">
    <property type="term" value="F:ATP binding"/>
    <property type="evidence" value="ECO:0007669"/>
    <property type="project" value="UniProtKB-KW"/>
</dbReference>
<evidence type="ECO:0000256" key="2">
    <source>
        <dbReference type="ARBA" id="ARBA00022840"/>
    </source>
</evidence>
<keyword evidence="3" id="KW-0675">Receptor</keyword>
<dbReference type="AlphaFoldDB" id="A0A314U8P4"/>
<sequence length="113" mass="12590">MENNLLIDILDSQVMKDGRKEKITAVANLAVRCLNLNGRNRPTMKEVAVELEGIQLSVRAETDVQQAFPEVRCVQTQEINEVWDVVYTSTGPCMDGGTGSSFDVQPLLFFNTQ</sequence>
<evidence type="ECO:0000256" key="1">
    <source>
        <dbReference type="ARBA" id="ARBA00022741"/>
    </source>
</evidence>
<proteinExistence type="predicted"/>
<evidence type="ECO:0000313" key="4">
    <source>
        <dbReference type="Proteomes" id="UP000250321"/>
    </source>
</evidence>
<dbReference type="OrthoDB" id="4062651at2759"/>
<evidence type="ECO:0000313" key="3">
    <source>
        <dbReference type="EMBL" id="PQM33787.1"/>
    </source>
</evidence>
<dbReference type="InterPro" id="IPR045274">
    <property type="entry name" value="WAK-like"/>
</dbReference>
<keyword evidence="3" id="KW-0808">Transferase</keyword>
<keyword evidence="4" id="KW-1185">Reference proteome</keyword>
<name>A0A314U8P4_PRUYE</name>
<reference evidence="3 4" key="1">
    <citation type="submission" date="2018-02" db="EMBL/GenBank/DDBJ databases">
        <title>Draft genome of wild Prunus yedoensis var. nudiflora.</title>
        <authorList>
            <person name="Baek S."/>
            <person name="Kim J.-H."/>
            <person name="Choi K."/>
            <person name="Kim G.-B."/>
            <person name="Cho A."/>
            <person name="Jang H."/>
            <person name="Shin C.-H."/>
            <person name="Yu H.-J."/>
            <person name="Mun J.-H."/>
        </authorList>
    </citation>
    <scope>NUCLEOTIDE SEQUENCE [LARGE SCALE GENOMIC DNA]</scope>
    <source>
        <strain evidence="4">cv. Jeju island</strain>
        <tissue evidence="3">Leaf</tissue>
    </source>
</reference>
<keyword evidence="3" id="KW-0418">Kinase</keyword>
<keyword evidence="2" id="KW-0067">ATP-binding</keyword>
<keyword evidence="1" id="KW-0547">Nucleotide-binding</keyword>
<dbReference type="STRING" id="2094558.A0A314U8P4"/>
<dbReference type="GO" id="GO:0007166">
    <property type="term" value="P:cell surface receptor signaling pathway"/>
    <property type="evidence" value="ECO:0007669"/>
    <property type="project" value="InterPro"/>
</dbReference>
<organism evidence="3 4">
    <name type="scientific">Prunus yedoensis var. nudiflora</name>
    <dbReference type="NCBI Taxonomy" id="2094558"/>
    <lineage>
        <taxon>Eukaryota</taxon>
        <taxon>Viridiplantae</taxon>
        <taxon>Streptophyta</taxon>
        <taxon>Embryophyta</taxon>
        <taxon>Tracheophyta</taxon>
        <taxon>Spermatophyta</taxon>
        <taxon>Magnoliopsida</taxon>
        <taxon>eudicotyledons</taxon>
        <taxon>Gunneridae</taxon>
        <taxon>Pentapetalae</taxon>
        <taxon>rosids</taxon>
        <taxon>fabids</taxon>
        <taxon>Rosales</taxon>
        <taxon>Rosaceae</taxon>
        <taxon>Amygdaloideae</taxon>
        <taxon>Amygdaleae</taxon>
        <taxon>Prunus</taxon>
    </lineage>
</organism>
<dbReference type="Gene3D" id="1.10.510.10">
    <property type="entry name" value="Transferase(Phosphotransferase) domain 1"/>
    <property type="match status" value="1"/>
</dbReference>
<dbReference type="GO" id="GO:0004674">
    <property type="term" value="F:protein serine/threonine kinase activity"/>
    <property type="evidence" value="ECO:0007669"/>
    <property type="project" value="TreeGrafter"/>
</dbReference>
<dbReference type="EMBL" id="PJQY01003872">
    <property type="protein sequence ID" value="PQM33787.1"/>
    <property type="molecule type" value="Genomic_DNA"/>
</dbReference>
<gene>
    <name evidence="3" type="ORF">Pyn_08545</name>
</gene>
<dbReference type="PANTHER" id="PTHR27005:SF280">
    <property type="entry name" value="WALL-ASSOCIATED RECEPTOR KINASE-LIKE 8"/>
    <property type="match status" value="1"/>
</dbReference>
<dbReference type="PANTHER" id="PTHR27005">
    <property type="entry name" value="WALL-ASSOCIATED RECEPTOR KINASE-LIKE 21"/>
    <property type="match status" value="1"/>
</dbReference>
<accession>A0A314U8P4</accession>
<protein>
    <submittedName>
        <fullName evidence="3">Wall-associated receptor kinase-like 1</fullName>
    </submittedName>
</protein>